<dbReference type="InterPro" id="IPR051702">
    <property type="entry name" value="SH3_domain_YSC84-like"/>
</dbReference>
<dbReference type="EMBL" id="JABCIY010000007">
    <property type="protein sequence ID" value="KAF7197881.1"/>
    <property type="molecule type" value="Genomic_DNA"/>
</dbReference>
<dbReference type="InterPro" id="IPR007461">
    <property type="entry name" value="Ysc84_actin-binding"/>
</dbReference>
<organism evidence="3 4">
    <name type="scientific">Pseudocercospora fuligena</name>
    <dbReference type="NCBI Taxonomy" id="685502"/>
    <lineage>
        <taxon>Eukaryota</taxon>
        <taxon>Fungi</taxon>
        <taxon>Dikarya</taxon>
        <taxon>Ascomycota</taxon>
        <taxon>Pezizomycotina</taxon>
        <taxon>Dothideomycetes</taxon>
        <taxon>Dothideomycetidae</taxon>
        <taxon>Mycosphaerellales</taxon>
        <taxon>Mycosphaerellaceae</taxon>
        <taxon>Pseudocercospora</taxon>
    </lineage>
</organism>
<feature type="compositionally biased region" description="Basic and acidic residues" evidence="1">
    <location>
        <begin position="311"/>
        <end position="333"/>
    </location>
</feature>
<dbReference type="OrthoDB" id="443981at2759"/>
<dbReference type="Proteomes" id="UP000660729">
    <property type="component" value="Unassembled WGS sequence"/>
</dbReference>
<feature type="region of interest" description="Disordered" evidence="1">
    <location>
        <begin position="91"/>
        <end position="112"/>
    </location>
</feature>
<comment type="caution">
    <text evidence="3">The sequence shown here is derived from an EMBL/GenBank/DDBJ whole genome shotgun (WGS) entry which is preliminary data.</text>
</comment>
<accession>A0A8H6RT14</accession>
<feature type="domain" description="Ysc84 actin-binding" evidence="2">
    <location>
        <begin position="168"/>
        <end position="293"/>
    </location>
</feature>
<dbReference type="AlphaFoldDB" id="A0A8H6RT14"/>
<sequence length="333" mass="36144">MALPSTANQASMGTSPYVDGQEHPAEEKKNSRLLARLNKGISKISGPMNRAAMKAGCEPFSPQNLDFEFDKAARILRSFCIDGFYTSGKSQDASQDASSSHDTNQAQKQKTTKVIRKIPPEVIRNCKGIAVFTTMRMGWQISGAGGCGIVMAKMPNGEWSPPSGILIHTVGWGLVVGLDVYDCVAVINSDKGMEGFTRLRGTVGAEVSAAAGPFGAGQTLDSELVKRQAPVWTYMKSRGLYVGAQIDGTIIIERTEENPRFYGKEGVRATQILNGEVEVPPGTATNLYETLHAIEGRPYRSETLPPPYEMASRDPIAEQKRAEAEAQERKETL</sequence>
<dbReference type="PANTHER" id="PTHR15629">
    <property type="entry name" value="SH3YL1 PROTEIN"/>
    <property type="match status" value="1"/>
</dbReference>
<feature type="region of interest" description="Disordered" evidence="1">
    <location>
        <begin position="1"/>
        <end position="30"/>
    </location>
</feature>
<evidence type="ECO:0000313" key="3">
    <source>
        <dbReference type="EMBL" id="KAF7197881.1"/>
    </source>
</evidence>
<feature type="compositionally biased region" description="Polar residues" evidence="1">
    <location>
        <begin position="1"/>
        <end position="14"/>
    </location>
</feature>
<feature type="compositionally biased region" description="Basic and acidic residues" evidence="1">
    <location>
        <begin position="20"/>
        <end position="30"/>
    </location>
</feature>
<evidence type="ECO:0000259" key="2">
    <source>
        <dbReference type="Pfam" id="PF04366"/>
    </source>
</evidence>
<feature type="compositionally biased region" description="Low complexity" evidence="1">
    <location>
        <begin position="91"/>
        <end position="100"/>
    </location>
</feature>
<evidence type="ECO:0000256" key="1">
    <source>
        <dbReference type="SAM" id="MobiDB-lite"/>
    </source>
</evidence>
<protein>
    <submittedName>
        <fullName evidence="3">SH3 domain-containing YSC84-like protein 1</fullName>
    </submittedName>
</protein>
<feature type="region of interest" description="Disordered" evidence="1">
    <location>
        <begin position="298"/>
        <end position="333"/>
    </location>
</feature>
<keyword evidence="4" id="KW-1185">Reference proteome</keyword>
<evidence type="ECO:0000313" key="4">
    <source>
        <dbReference type="Proteomes" id="UP000660729"/>
    </source>
</evidence>
<dbReference type="CDD" id="cd11524">
    <property type="entry name" value="SYLF"/>
    <property type="match status" value="1"/>
</dbReference>
<name>A0A8H6RT14_9PEZI</name>
<reference evidence="3" key="1">
    <citation type="submission" date="2020-04" db="EMBL/GenBank/DDBJ databases">
        <title>Draft genome resource of the tomato pathogen Pseudocercospora fuligena.</title>
        <authorList>
            <person name="Zaccaron A."/>
        </authorList>
    </citation>
    <scope>NUCLEOTIDE SEQUENCE</scope>
    <source>
        <strain evidence="3">PF001</strain>
    </source>
</reference>
<dbReference type="GO" id="GO:0035091">
    <property type="term" value="F:phosphatidylinositol binding"/>
    <property type="evidence" value="ECO:0007669"/>
    <property type="project" value="TreeGrafter"/>
</dbReference>
<dbReference type="PANTHER" id="PTHR15629:SF8">
    <property type="entry name" value="DUF500 DOMAIN PROTEIN (AFU_ORTHOLOGUE AFUA_5G07310)"/>
    <property type="match status" value="1"/>
</dbReference>
<proteinExistence type="predicted"/>
<dbReference type="Pfam" id="PF04366">
    <property type="entry name" value="Ysc84"/>
    <property type="match status" value="1"/>
</dbReference>
<gene>
    <name evidence="3" type="ORF">HII31_00970</name>
</gene>